<feature type="region of interest" description="Disordered" evidence="1">
    <location>
        <begin position="47"/>
        <end position="98"/>
    </location>
</feature>
<feature type="compositionally biased region" description="Low complexity" evidence="1">
    <location>
        <begin position="58"/>
        <end position="82"/>
    </location>
</feature>
<dbReference type="Proteomes" id="UP001629246">
    <property type="component" value="Unassembled WGS sequence"/>
</dbReference>
<feature type="transmembrane region" description="Helical" evidence="2">
    <location>
        <begin position="172"/>
        <end position="190"/>
    </location>
</feature>
<evidence type="ECO:0000313" key="3">
    <source>
        <dbReference type="EMBL" id="MFL9925965.1"/>
    </source>
</evidence>
<feature type="compositionally biased region" description="Basic and acidic residues" evidence="1">
    <location>
        <begin position="47"/>
        <end position="57"/>
    </location>
</feature>
<organism evidence="3 4">
    <name type="scientific">Herbaspirillum lusitanum</name>
    <dbReference type="NCBI Taxonomy" id="213312"/>
    <lineage>
        <taxon>Bacteria</taxon>
        <taxon>Pseudomonadati</taxon>
        <taxon>Pseudomonadota</taxon>
        <taxon>Betaproteobacteria</taxon>
        <taxon>Burkholderiales</taxon>
        <taxon>Oxalobacteraceae</taxon>
        <taxon>Herbaspirillum</taxon>
    </lineage>
</organism>
<dbReference type="RefSeq" id="WP_408159165.1">
    <property type="nucleotide sequence ID" value="NZ_JAQQFM010000007.1"/>
</dbReference>
<accession>A0ABW9AD63</accession>
<evidence type="ECO:0000256" key="1">
    <source>
        <dbReference type="SAM" id="MobiDB-lite"/>
    </source>
</evidence>
<protein>
    <submittedName>
        <fullName evidence="3">CbtA family protein</fullName>
    </submittedName>
</protein>
<sequence length="258" mass="27150">MNWTVFRRMASAVVIAGVLSGVALTGVQQLQVSKIILQAEVYEQAAEQHEHSHEHAAAPESATAATTAPSAEMPAASTSAAVAEHEHEHGGDEWEPANGVERTGYTVLANVSMAVGFALMLVAAIAVSGRQVGWRSGLLWGVAGYLVFFVAPSLGLPPEVPGTMAAPLHARQLWWVMTAGLTAGGLGLIVYARAWWWKLAGAVLLVVPHLIGAPQPEMHGGAAPAELAQAFIHATAIANAFFWLVLGGLTGFFYKKFA</sequence>
<dbReference type="InterPro" id="IPR012666">
    <property type="entry name" value="CbtA_put"/>
</dbReference>
<feature type="transmembrane region" description="Helical" evidence="2">
    <location>
        <begin position="138"/>
        <end position="156"/>
    </location>
</feature>
<keyword evidence="2" id="KW-0812">Transmembrane</keyword>
<keyword evidence="4" id="KW-1185">Reference proteome</keyword>
<dbReference type="EMBL" id="JAQQFM010000007">
    <property type="protein sequence ID" value="MFL9925965.1"/>
    <property type="molecule type" value="Genomic_DNA"/>
</dbReference>
<feature type="compositionally biased region" description="Basic and acidic residues" evidence="1">
    <location>
        <begin position="83"/>
        <end position="92"/>
    </location>
</feature>
<keyword evidence="2" id="KW-1133">Transmembrane helix</keyword>
<gene>
    <name evidence="3" type="ORF">PQR62_16935</name>
</gene>
<keyword evidence="2" id="KW-0472">Membrane</keyword>
<dbReference type="NCBIfam" id="TIGR02458">
    <property type="entry name" value="CbtA"/>
    <property type="match status" value="1"/>
</dbReference>
<name>A0ABW9AD63_9BURK</name>
<feature type="transmembrane region" description="Helical" evidence="2">
    <location>
        <begin position="195"/>
        <end position="211"/>
    </location>
</feature>
<dbReference type="Pfam" id="PF09490">
    <property type="entry name" value="CbtA"/>
    <property type="match status" value="1"/>
</dbReference>
<evidence type="ECO:0000256" key="2">
    <source>
        <dbReference type="SAM" id="Phobius"/>
    </source>
</evidence>
<feature type="transmembrane region" description="Helical" evidence="2">
    <location>
        <begin position="231"/>
        <end position="254"/>
    </location>
</feature>
<comment type="caution">
    <text evidence="3">The sequence shown here is derived from an EMBL/GenBank/DDBJ whole genome shotgun (WGS) entry which is preliminary data.</text>
</comment>
<evidence type="ECO:0000313" key="4">
    <source>
        <dbReference type="Proteomes" id="UP001629246"/>
    </source>
</evidence>
<feature type="transmembrane region" description="Helical" evidence="2">
    <location>
        <begin position="104"/>
        <end position="126"/>
    </location>
</feature>
<reference evidence="3 4" key="1">
    <citation type="journal article" date="2024" name="Chem. Sci.">
        <title>Discovery of megapolipeptins by genome mining of a Burkholderiales bacteria collection.</title>
        <authorList>
            <person name="Paulo B.S."/>
            <person name="Recchia M.J.J."/>
            <person name="Lee S."/>
            <person name="Fergusson C.H."/>
            <person name="Romanowski S.B."/>
            <person name="Hernandez A."/>
            <person name="Krull N."/>
            <person name="Liu D.Y."/>
            <person name="Cavanagh H."/>
            <person name="Bos A."/>
            <person name="Gray C.A."/>
            <person name="Murphy B.T."/>
            <person name="Linington R.G."/>
            <person name="Eustaquio A.S."/>
        </authorList>
    </citation>
    <scope>NUCLEOTIDE SEQUENCE [LARGE SCALE GENOMIC DNA]</scope>
    <source>
        <strain evidence="3 4">RL21-008-BIB-A</strain>
    </source>
</reference>
<proteinExistence type="predicted"/>